<sequence>AIFRIGTIKRKVILQNLNDRPASYLEKMKDANAIIKRQTCENYERKGAITQRDYSPYWNIIIQISNPTTHNTNILL</sequence>
<name>A0ABD0Q5R0_CIRMR</name>
<proteinExistence type="predicted"/>
<evidence type="ECO:0000313" key="2">
    <source>
        <dbReference type="Proteomes" id="UP001529510"/>
    </source>
</evidence>
<protein>
    <submittedName>
        <fullName evidence="1">Uncharacterized protein</fullName>
    </submittedName>
</protein>
<organism evidence="1 2">
    <name type="scientific">Cirrhinus mrigala</name>
    <name type="common">Mrigala</name>
    <dbReference type="NCBI Taxonomy" id="683832"/>
    <lineage>
        <taxon>Eukaryota</taxon>
        <taxon>Metazoa</taxon>
        <taxon>Chordata</taxon>
        <taxon>Craniata</taxon>
        <taxon>Vertebrata</taxon>
        <taxon>Euteleostomi</taxon>
        <taxon>Actinopterygii</taxon>
        <taxon>Neopterygii</taxon>
        <taxon>Teleostei</taxon>
        <taxon>Ostariophysi</taxon>
        <taxon>Cypriniformes</taxon>
        <taxon>Cyprinidae</taxon>
        <taxon>Labeoninae</taxon>
        <taxon>Labeonini</taxon>
        <taxon>Cirrhinus</taxon>
    </lineage>
</organism>
<reference evidence="1 2" key="1">
    <citation type="submission" date="2024-05" db="EMBL/GenBank/DDBJ databases">
        <title>Genome sequencing and assembly of Indian major carp, Cirrhinus mrigala (Hamilton, 1822).</title>
        <authorList>
            <person name="Mohindra V."/>
            <person name="Chowdhury L.M."/>
            <person name="Lal K."/>
            <person name="Jena J.K."/>
        </authorList>
    </citation>
    <scope>NUCLEOTIDE SEQUENCE [LARGE SCALE GENOMIC DNA]</scope>
    <source>
        <strain evidence="1">CM1030</strain>
        <tissue evidence="1">Blood</tissue>
    </source>
</reference>
<keyword evidence="2" id="KW-1185">Reference proteome</keyword>
<comment type="caution">
    <text evidence="1">The sequence shown here is derived from an EMBL/GenBank/DDBJ whole genome shotgun (WGS) entry which is preliminary data.</text>
</comment>
<accession>A0ABD0Q5R0</accession>
<dbReference type="Proteomes" id="UP001529510">
    <property type="component" value="Unassembled WGS sequence"/>
</dbReference>
<evidence type="ECO:0000313" key="1">
    <source>
        <dbReference type="EMBL" id="KAL0181466.1"/>
    </source>
</evidence>
<dbReference type="AlphaFoldDB" id="A0ABD0Q5R0"/>
<dbReference type="EMBL" id="JAMKFB020000011">
    <property type="protein sequence ID" value="KAL0181466.1"/>
    <property type="molecule type" value="Genomic_DNA"/>
</dbReference>
<feature type="non-terminal residue" evidence="1">
    <location>
        <position position="1"/>
    </location>
</feature>
<gene>
    <name evidence="1" type="ORF">M9458_023872</name>
</gene>